<protein>
    <recommendedName>
        <fullName evidence="2">DUF222 domain-containing protein</fullName>
    </recommendedName>
</protein>
<dbReference type="Gene3D" id="1.10.30.50">
    <property type="match status" value="1"/>
</dbReference>
<dbReference type="Proteomes" id="UP000523000">
    <property type="component" value="Unassembled WGS sequence"/>
</dbReference>
<dbReference type="EMBL" id="JACHVS010000001">
    <property type="protein sequence ID" value="MBB2995178.1"/>
    <property type="molecule type" value="Genomic_DNA"/>
</dbReference>
<keyword evidence="4" id="KW-1185">Reference proteome</keyword>
<dbReference type="CDD" id="cd00085">
    <property type="entry name" value="HNHc"/>
    <property type="match status" value="1"/>
</dbReference>
<name>A0A839QFV7_9MICC</name>
<evidence type="ECO:0000313" key="4">
    <source>
        <dbReference type="Proteomes" id="UP000523000"/>
    </source>
</evidence>
<evidence type="ECO:0000259" key="2">
    <source>
        <dbReference type="Pfam" id="PF02720"/>
    </source>
</evidence>
<organism evidence="3 4">
    <name type="scientific">Paeniglutamicibacter cryotolerans</name>
    <dbReference type="NCBI Taxonomy" id="670079"/>
    <lineage>
        <taxon>Bacteria</taxon>
        <taxon>Bacillati</taxon>
        <taxon>Actinomycetota</taxon>
        <taxon>Actinomycetes</taxon>
        <taxon>Micrococcales</taxon>
        <taxon>Micrococcaceae</taxon>
        <taxon>Paeniglutamicibacter</taxon>
    </lineage>
</organism>
<feature type="domain" description="DUF222" evidence="2">
    <location>
        <begin position="412"/>
        <end position="518"/>
    </location>
</feature>
<sequence>MSSTGIDQALTAFCRALAPAGDDVDDVRLLLGLQESARIVAARLVPRISTPVRAAALVRTAERAHRDAGHLQFQAAAVAARCHIEHLTATELDGIATLFADTGEFISGGIHLPDEPDAAPAGRPPYADAGAFLQDQLNLSPFAAANRIEAAGNLIPPPDLRALRDPPIGAGRDKATGAAYTDSTAVQAVAPARYPLLARLLEEGKADPREVAAAARKLGQLRPDIERQPDPAGTLADFEARIAFLLADTHAGTTTKLLRTLEAELATKPVEPDDAAKRARCGLTYQGMKFGLHYYQLVCDGVDSEYLRGYFDALDNPLSSAGRSPRRPRTEGAGTAPGQPQRVSTGPDASLPGRLPQDGAEDPESAGSLAAEPEPIPDWAIDPATPADLRPIADFAGDPPASAADWWQPAPTRPAQRLAALLEAMRRAGRPEIDPGSGPVLPAVEILLHIDYDSLRGHMDRAGITAHGTLLSAETLRRLACNSNILPIQFSGDGAVLDIGRSKRRFPGHMVRAIAARDGGCCYPGCTMAAVRTEIHHVISWLDGGVTSVANGCCLCVNHHHSLHAGRFAMVVLKAVPHVLLPRDLDPPQLPRRNTYWHPDRRAARPAG</sequence>
<dbReference type="Pfam" id="PF02720">
    <property type="entry name" value="DUF222"/>
    <property type="match status" value="1"/>
</dbReference>
<proteinExistence type="predicted"/>
<reference evidence="3 4" key="1">
    <citation type="submission" date="2020-08" db="EMBL/GenBank/DDBJ databases">
        <title>Sequencing the genomes of 1000 actinobacteria strains.</title>
        <authorList>
            <person name="Klenk H.-P."/>
        </authorList>
    </citation>
    <scope>NUCLEOTIDE SEQUENCE [LARGE SCALE GENOMIC DNA]</scope>
    <source>
        <strain evidence="3 4">DSM 22826</strain>
    </source>
</reference>
<dbReference type="RefSeq" id="WP_183510477.1">
    <property type="nucleotide sequence ID" value="NZ_BAABGK010000107.1"/>
</dbReference>
<evidence type="ECO:0000313" key="3">
    <source>
        <dbReference type="EMBL" id="MBB2995178.1"/>
    </source>
</evidence>
<accession>A0A839QFV7</accession>
<dbReference type="AlphaFoldDB" id="A0A839QFV7"/>
<comment type="caution">
    <text evidence="3">The sequence shown here is derived from an EMBL/GenBank/DDBJ whole genome shotgun (WGS) entry which is preliminary data.</text>
</comment>
<evidence type="ECO:0000256" key="1">
    <source>
        <dbReference type="SAM" id="MobiDB-lite"/>
    </source>
</evidence>
<feature type="region of interest" description="Disordered" evidence="1">
    <location>
        <begin position="317"/>
        <end position="384"/>
    </location>
</feature>
<gene>
    <name evidence="3" type="ORF">E9229_001369</name>
</gene>
<dbReference type="InterPro" id="IPR003870">
    <property type="entry name" value="DUF222"/>
</dbReference>
<dbReference type="InterPro" id="IPR003615">
    <property type="entry name" value="HNH_nuc"/>
</dbReference>